<evidence type="ECO:0000313" key="2">
    <source>
        <dbReference type="EMBL" id="GAA5509392.1"/>
    </source>
</evidence>
<feature type="transmembrane region" description="Helical" evidence="1">
    <location>
        <begin position="53"/>
        <end position="75"/>
    </location>
</feature>
<protein>
    <recommendedName>
        <fullName evidence="4">Transposase DDE domain-containing protein</fullName>
    </recommendedName>
</protein>
<comment type="caution">
    <text evidence="2">The sequence shown here is derived from an EMBL/GenBank/DDBJ whole genome shotgun (WGS) entry which is preliminary data.</text>
</comment>
<dbReference type="Proteomes" id="UP001416858">
    <property type="component" value="Unassembled WGS sequence"/>
</dbReference>
<dbReference type="EMBL" id="BAABRO010000013">
    <property type="protein sequence ID" value="GAA5509392.1"/>
    <property type="molecule type" value="Genomic_DNA"/>
</dbReference>
<evidence type="ECO:0000313" key="3">
    <source>
        <dbReference type="Proteomes" id="UP001416858"/>
    </source>
</evidence>
<gene>
    <name evidence="2" type="ORF">Rcae01_04891</name>
</gene>
<sequence>MGWTNRERFKITVSRSLGERQRFSLTGGPAAEVSFPKDGLGFRKGGLGRSPHLIMLAWLHHGAAALVMILVHRLASICAE</sequence>
<keyword evidence="1" id="KW-1133">Transmembrane helix</keyword>
<accession>A0ABP9VZT4</accession>
<keyword evidence="1" id="KW-0812">Transmembrane</keyword>
<evidence type="ECO:0000256" key="1">
    <source>
        <dbReference type="SAM" id="Phobius"/>
    </source>
</evidence>
<keyword evidence="1" id="KW-0472">Membrane</keyword>
<keyword evidence="3" id="KW-1185">Reference proteome</keyword>
<evidence type="ECO:0008006" key="4">
    <source>
        <dbReference type="Google" id="ProtNLM"/>
    </source>
</evidence>
<organism evidence="2 3">
    <name type="scientific">Novipirellula caenicola</name>
    <dbReference type="NCBI Taxonomy" id="1536901"/>
    <lineage>
        <taxon>Bacteria</taxon>
        <taxon>Pseudomonadati</taxon>
        <taxon>Planctomycetota</taxon>
        <taxon>Planctomycetia</taxon>
        <taxon>Pirellulales</taxon>
        <taxon>Pirellulaceae</taxon>
        <taxon>Novipirellula</taxon>
    </lineage>
</organism>
<proteinExistence type="predicted"/>
<name>A0ABP9VZT4_9BACT</name>
<reference evidence="2 3" key="1">
    <citation type="submission" date="2024-02" db="EMBL/GenBank/DDBJ databases">
        <title>Rhodopirellula caenicola NBRC 110016.</title>
        <authorList>
            <person name="Ichikawa N."/>
            <person name="Katano-Makiyama Y."/>
            <person name="Hidaka K."/>
        </authorList>
    </citation>
    <scope>NUCLEOTIDE SEQUENCE [LARGE SCALE GENOMIC DNA]</scope>
    <source>
        <strain evidence="2 3">NBRC 110016</strain>
    </source>
</reference>